<comment type="caution">
    <text evidence="17">The sequence shown here is derived from an EMBL/GenBank/DDBJ whole genome shotgun (WGS) entry which is preliminary data.</text>
</comment>
<evidence type="ECO:0000313" key="18">
    <source>
        <dbReference type="Proteomes" id="UP000623269"/>
    </source>
</evidence>
<evidence type="ECO:0000256" key="7">
    <source>
        <dbReference type="ARBA" id="ARBA00022692"/>
    </source>
</evidence>
<keyword evidence="11 14" id="KW-1133">Transmembrane helix</keyword>
<comment type="subcellular location">
    <subcellularLocation>
        <location evidence="2">Cell membrane</location>
        <topology evidence="2">Multi-pass membrane protein</topology>
    </subcellularLocation>
</comment>
<dbReference type="SUPFAM" id="SSF55874">
    <property type="entry name" value="ATPase domain of HSP90 chaperone/DNA topoisomerase II/histidine kinase"/>
    <property type="match status" value="1"/>
</dbReference>
<dbReference type="InterPro" id="IPR003661">
    <property type="entry name" value="HisK_dim/P_dom"/>
</dbReference>
<dbReference type="GO" id="GO:0005524">
    <property type="term" value="F:ATP binding"/>
    <property type="evidence" value="ECO:0007669"/>
    <property type="project" value="UniProtKB-KW"/>
</dbReference>
<dbReference type="SUPFAM" id="SSF47384">
    <property type="entry name" value="Homodimeric domain of signal transducing histidine kinase"/>
    <property type="match status" value="1"/>
</dbReference>
<evidence type="ECO:0000256" key="12">
    <source>
        <dbReference type="ARBA" id="ARBA00023012"/>
    </source>
</evidence>
<dbReference type="Proteomes" id="UP000623269">
    <property type="component" value="Unassembled WGS sequence"/>
</dbReference>
<dbReference type="InterPro" id="IPR004358">
    <property type="entry name" value="Sig_transdc_His_kin-like_C"/>
</dbReference>
<dbReference type="Pfam" id="PF00672">
    <property type="entry name" value="HAMP"/>
    <property type="match status" value="1"/>
</dbReference>
<keyword evidence="9 17" id="KW-0418">Kinase</keyword>
<dbReference type="PROSITE" id="PS50885">
    <property type="entry name" value="HAMP"/>
    <property type="match status" value="1"/>
</dbReference>
<dbReference type="Pfam" id="PF00512">
    <property type="entry name" value="HisKA"/>
    <property type="match status" value="1"/>
</dbReference>
<reference evidence="17" key="1">
    <citation type="submission" date="2020-12" db="EMBL/GenBank/DDBJ databases">
        <title>M. sibirica DSM 26468T genome.</title>
        <authorList>
            <person name="Thieme N."/>
            <person name="Rettenmaier R."/>
            <person name="Zverlov V."/>
            <person name="Liebl W."/>
        </authorList>
    </citation>
    <scope>NUCLEOTIDE SEQUENCE</scope>
    <source>
        <strain evidence="17">DSM 26468</strain>
    </source>
</reference>
<dbReference type="AlphaFoldDB" id="A0A8J7HE01"/>
<dbReference type="SUPFAM" id="SSF158472">
    <property type="entry name" value="HAMP domain-like"/>
    <property type="match status" value="1"/>
</dbReference>
<evidence type="ECO:0000256" key="3">
    <source>
        <dbReference type="ARBA" id="ARBA00012438"/>
    </source>
</evidence>
<evidence type="ECO:0000256" key="4">
    <source>
        <dbReference type="ARBA" id="ARBA00022475"/>
    </source>
</evidence>
<proteinExistence type="predicted"/>
<evidence type="ECO:0000256" key="6">
    <source>
        <dbReference type="ARBA" id="ARBA00022679"/>
    </source>
</evidence>
<sequence>MKLWIRIFLSILLVSLTTLLVSSVIIINRNHLSNLKQEQDRSLNEFEFITSSIGNNMDFTASSIDTMVTLLNRYGNYYAQRGIHLMFYKDGQYLYNSFTEIEQDAYDKLLSVKENTKMLQVFEENGKHFIMVSGLPVDQKTVFLYAREINEIYTAREISIRLTVLLSFGLVILLGLLSYLYSKWITRPIHLLQKGAVSISQGDYSVRIPGTKDEFNDLAIAFNKMASAVENRTQELKDRAKELQIFIDDLSHEMNTPLTSIQGYAEFLQNANASEEQRIKAAGNIRTQARRMKDIYTKLMTLTLAREHKPDIAKVNVNNLLSDLQDTFDVMLKDHNIQWNTENHLTDLHIDRTLIHMLLSNLVKNSIQAMPEGGRIHIRAYKESSKPVIEVSDNGIGIPEDKIDQVIKPFFRVDKSRSRKTGGAGLGLSICKNIADIHNAQLSIHSREGKGTTIRIKFDYLS</sequence>
<evidence type="ECO:0000259" key="15">
    <source>
        <dbReference type="PROSITE" id="PS50109"/>
    </source>
</evidence>
<evidence type="ECO:0000256" key="1">
    <source>
        <dbReference type="ARBA" id="ARBA00000085"/>
    </source>
</evidence>
<dbReference type="InterPro" id="IPR005467">
    <property type="entry name" value="His_kinase_dom"/>
</dbReference>
<dbReference type="SMART" id="SM00387">
    <property type="entry name" value="HATPase_c"/>
    <property type="match status" value="1"/>
</dbReference>
<dbReference type="Gene3D" id="6.10.340.10">
    <property type="match status" value="1"/>
</dbReference>
<evidence type="ECO:0000256" key="2">
    <source>
        <dbReference type="ARBA" id="ARBA00004651"/>
    </source>
</evidence>
<keyword evidence="13 14" id="KW-0472">Membrane</keyword>
<dbReference type="InterPro" id="IPR036097">
    <property type="entry name" value="HisK_dim/P_sf"/>
</dbReference>
<protein>
    <recommendedName>
        <fullName evidence="3">histidine kinase</fullName>
        <ecNumber evidence="3">2.7.13.3</ecNumber>
    </recommendedName>
</protein>
<evidence type="ECO:0000256" key="8">
    <source>
        <dbReference type="ARBA" id="ARBA00022741"/>
    </source>
</evidence>
<organism evidence="17 18">
    <name type="scientific">Mobilitalea sibirica</name>
    <dbReference type="NCBI Taxonomy" id="1462919"/>
    <lineage>
        <taxon>Bacteria</taxon>
        <taxon>Bacillati</taxon>
        <taxon>Bacillota</taxon>
        <taxon>Clostridia</taxon>
        <taxon>Lachnospirales</taxon>
        <taxon>Lachnospiraceae</taxon>
        <taxon>Mobilitalea</taxon>
    </lineage>
</organism>
<dbReference type="PANTHER" id="PTHR45528:SF1">
    <property type="entry name" value="SENSOR HISTIDINE KINASE CPXA"/>
    <property type="match status" value="1"/>
</dbReference>
<feature type="domain" description="Histidine kinase" evidence="15">
    <location>
        <begin position="249"/>
        <end position="462"/>
    </location>
</feature>
<dbReference type="PANTHER" id="PTHR45528">
    <property type="entry name" value="SENSOR HISTIDINE KINASE CPXA"/>
    <property type="match status" value="1"/>
</dbReference>
<feature type="domain" description="HAMP" evidence="16">
    <location>
        <begin position="183"/>
        <end position="234"/>
    </location>
</feature>
<evidence type="ECO:0000256" key="10">
    <source>
        <dbReference type="ARBA" id="ARBA00022840"/>
    </source>
</evidence>
<evidence type="ECO:0000256" key="13">
    <source>
        <dbReference type="ARBA" id="ARBA00023136"/>
    </source>
</evidence>
<evidence type="ECO:0000259" key="16">
    <source>
        <dbReference type="PROSITE" id="PS50885"/>
    </source>
</evidence>
<dbReference type="PRINTS" id="PR00344">
    <property type="entry name" value="BCTRLSENSOR"/>
</dbReference>
<keyword evidence="7 14" id="KW-0812">Transmembrane</keyword>
<dbReference type="InterPro" id="IPR003594">
    <property type="entry name" value="HATPase_dom"/>
</dbReference>
<name>A0A8J7HE01_9FIRM</name>
<dbReference type="RefSeq" id="WP_197661649.1">
    <property type="nucleotide sequence ID" value="NZ_JAEAGR010000011.1"/>
</dbReference>
<gene>
    <name evidence="17" type="ORF">I5677_11075</name>
</gene>
<keyword evidence="5" id="KW-0597">Phosphoprotein</keyword>
<dbReference type="GO" id="GO:0000155">
    <property type="term" value="F:phosphorelay sensor kinase activity"/>
    <property type="evidence" value="ECO:0007669"/>
    <property type="project" value="InterPro"/>
</dbReference>
<keyword evidence="6" id="KW-0808">Transferase</keyword>
<accession>A0A8J7HE01</accession>
<dbReference type="FunFam" id="3.30.565.10:FF:000006">
    <property type="entry name" value="Sensor histidine kinase WalK"/>
    <property type="match status" value="1"/>
</dbReference>
<dbReference type="SMART" id="SM00304">
    <property type="entry name" value="HAMP"/>
    <property type="match status" value="1"/>
</dbReference>
<keyword evidence="10" id="KW-0067">ATP-binding</keyword>
<dbReference type="CDD" id="cd00082">
    <property type="entry name" value="HisKA"/>
    <property type="match status" value="1"/>
</dbReference>
<dbReference type="CDD" id="cd06225">
    <property type="entry name" value="HAMP"/>
    <property type="match status" value="1"/>
</dbReference>
<dbReference type="Gene3D" id="1.10.287.130">
    <property type="match status" value="1"/>
</dbReference>
<evidence type="ECO:0000256" key="5">
    <source>
        <dbReference type="ARBA" id="ARBA00022553"/>
    </source>
</evidence>
<evidence type="ECO:0000256" key="14">
    <source>
        <dbReference type="SAM" id="Phobius"/>
    </source>
</evidence>
<evidence type="ECO:0000313" key="17">
    <source>
        <dbReference type="EMBL" id="MBH1941434.1"/>
    </source>
</evidence>
<feature type="transmembrane region" description="Helical" evidence="14">
    <location>
        <begin position="158"/>
        <end position="181"/>
    </location>
</feature>
<dbReference type="PROSITE" id="PS50109">
    <property type="entry name" value="HIS_KIN"/>
    <property type="match status" value="1"/>
</dbReference>
<dbReference type="Gene3D" id="3.30.565.10">
    <property type="entry name" value="Histidine kinase-like ATPase, C-terminal domain"/>
    <property type="match status" value="1"/>
</dbReference>
<keyword evidence="4" id="KW-1003">Cell membrane</keyword>
<dbReference type="InterPro" id="IPR003660">
    <property type="entry name" value="HAMP_dom"/>
</dbReference>
<keyword evidence="18" id="KW-1185">Reference proteome</keyword>
<comment type="catalytic activity">
    <reaction evidence="1">
        <text>ATP + protein L-histidine = ADP + protein N-phospho-L-histidine.</text>
        <dbReference type="EC" id="2.7.13.3"/>
    </reaction>
</comment>
<keyword evidence="12" id="KW-0902">Two-component regulatory system</keyword>
<dbReference type="CDD" id="cd00075">
    <property type="entry name" value="HATPase"/>
    <property type="match status" value="1"/>
</dbReference>
<dbReference type="GO" id="GO:0005886">
    <property type="term" value="C:plasma membrane"/>
    <property type="evidence" value="ECO:0007669"/>
    <property type="project" value="UniProtKB-SubCell"/>
</dbReference>
<keyword evidence="8" id="KW-0547">Nucleotide-binding</keyword>
<dbReference type="EC" id="2.7.13.3" evidence="3"/>
<evidence type="ECO:0000256" key="11">
    <source>
        <dbReference type="ARBA" id="ARBA00022989"/>
    </source>
</evidence>
<dbReference type="SMART" id="SM00388">
    <property type="entry name" value="HisKA"/>
    <property type="match status" value="1"/>
</dbReference>
<dbReference type="InterPro" id="IPR036890">
    <property type="entry name" value="HATPase_C_sf"/>
</dbReference>
<dbReference type="Pfam" id="PF02518">
    <property type="entry name" value="HATPase_c"/>
    <property type="match status" value="1"/>
</dbReference>
<dbReference type="InterPro" id="IPR050398">
    <property type="entry name" value="HssS/ArlS-like"/>
</dbReference>
<evidence type="ECO:0000256" key="9">
    <source>
        <dbReference type="ARBA" id="ARBA00022777"/>
    </source>
</evidence>
<dbReference type="EMBL" id="JAEAGR010000011">
    <property type="protein sequence ID" value="MBH1941434.1"/>
    <property type="molecule type" value="Genomic_DNA"/>
</dbReference>